<dbReference type="InterPro" id="IPR045246">
    <property type="entry name" value="Piwi_ago-like"/>
</dbReference>
<dbReference type="GO" id="GO:0003723">
    <property type="term" value="F:RNA binding"/>
    <property type="evidence" value="ECO:0007669"/>
    <property type="project" value="InterPro"/>
</dbReference>
<dbReference type="AlphaFoldDB" id="A0A6A6RB08"/>
<dbReference type="InterPro" id="IPR036085">
    <property type="entry name" value="PAZ_dom_sf"/>
</dbReference>
<feature type="compositionally biased region" description="Basic and acidic residues" evidence="1">
    <location>
        <begin position="894"/>
        <end position="905"/>
    </location>
</feature>
<dbReference type="Pfam" id="PF08699">
    <property type="entry name" value="ArgoL1"/>
    <property type="match status" value="1"/>
</dbReference>
<sequence>MSNPTVTPSGPEPNNVRCCQDYLAFVKIDALTGERKVELQSTCPPRPKKANTLGREIAVTLNTYNLLGMPTKTAYQYDITIVSQNPAKGATQTDPPKRGLVKKIWESNAVKQELGADNMWLHDGNKLAWSSFKLPRPEHRIQVDLDQEEGRANVKKGKENRHKIYVRFTKNVDFSGLQAFFEGQAPWSEACIDTINFFDHAMREYPSHRYTQIKKNFFQRGEKRFALGKGIEAFKGVFSSIRPSLFANSVRGLSVNVDVANGTFWIAQDLGKALLDAFGCSSPAQLQGKFAQAKATNPGGFDGSLFKRDLKRFSKLHVVDTHRPERGQWCIDKFIAQDCTEKKFELKGAGDEKGEWITIFDYFKRTYNITCTRGIPLVKMTKGKDTYLPVDVLRIEANQRYNSKLDEGQTSNMIKFAVTYPKERWAAVEAGVKLLDWQKDPYLAHYNIKINPVPVEVKARLLPCPDVTMTGGSIKAGAGPAKGRWRIDKMKFLTPNTQPLRSWGICVIGGPRSLPPDAAKKFAQLLVTTYKGHGGRFGPGGEDPWIGPGNLAQGGEMINSVWQATGNKFTSRPQLLVFIVNDKNIDVYRRIKKSCDCRFGVVSQVLQSAQCVKLDSQYASNVCMKINAKLGGSTSRATGTALARVNPKFATTSMMCVGADVSHPAPGSGSAEAASFAAITVSQDLHFARYTAECNTNGRRLEMITTQNIDTHFKNQAKTWIMNCGKGSAPKRILYVRDGVSEGQYQYVLEQEVKDMKAVMNEIAPGSNCKFTVVIAGKRHHIRFFPKAGTGDQRTGNAMPGTLVENGCTHPFEWDFYLCAHAAIKGTARPIHYQVILNEGDFGGEELQQFIFEQSFQYARSTTPVSLFPAVYYAHLAADRARAHENTTPVSSGKKGDKKGEDGKTETSGSSGTGKPTTEVNPLVPLNISGGLQNVMWFI</sequence>
<dbReference type="OrthoDB" id="10252740at2759"/>
<feature type="compositionally biased region" description="Low complexity" evidence="1">
    <location>
        <begin position="906"/>
        <end position="919"/>
    </location>
</feature>
<dbReference type="PROSITE" id="PS50822">
    <property type="entry name" value="PIWI"/>
    <property type="match status" value="1"/>
</dbReference>
<keyword evidence="4" id="KW-1185">Reference proteome</keyword>
<dbReference type="InterPro" id="IPR036397">
    <property type="entry name" value="RNaseH_sf"/>
</dbReference>
<name>A0A6A6RB08_9PEZI</name>
<dbReference type="Proteomes" id="UP000799750">
    <property type="component" value="Unassembled WGS sequence"/>
</dbReference>
<dbReference type="SMART" id="SM01163">
    <property type="entry name" value="DUF1785"/>
    <property type="match status" value="1"/>
</dbReference>
<dbReference type="Pfam" id="PF02170">
    <property type="entry name" value="PAZ"/>
    <property type="match status" value="1"/>
</dbReference>
<evidence type="ECO:0000313" key="4">
    <source>
        <dbReference type="Proteomes" id="UP000799750"/>
    </source>
</evidence>
<accession>A0A6A6RB08</accession>
<dbReference type="Gene3D" id="3.40.50.2300">
    <property type="match status" value="1"/>
</dbReference>
<evidence type="ECO:0000259" key="2">
    <source>
        <dbReference type="PROSITE" id="PS50822"/>
    </source>
</evidence>
<evidence type="ECO:0000313" key="3">
    <source>
        <dbReference type="EMBL" id="KAF2501634.1"/>
    </source>
</evidence>
<dbReference type="Pfam" id="PF16488">
    <property type="entry name" value="ArgoL2"/>
    <property type="match status" value="1"/>
</dbReference>
<dbReference type="InterPro" id="IPR012337">
    <property type="entry name" value="RNaseH-like_sf"/>
</dbReference>
<dbReference type="CDD" id="cd04657">
    <property type="entry name" value="Piwi_ago-like"/>
    <property type="match status" value="1"/>
</dbReference>
<dbReference type="InterPro" id="IPR032474">
    <property type="entry name" value="Argonaute_N"/>
</dbReference>
<proteinExistence type="predicted"/>
<dbReference type="InterPro" id="IPR003165">
    <property type="entry name" value="Piwi"/>
</dbReference>
<dbReference type="InterPro" id="IPR014811">
    <property type="entry name" value="ArgoL1"/>
</dbReference>
<organism evidence="3 4">
    <name type="scientific">Lophium mytilinum</name>
    <dbReference type="NCBI Taxonomy" id="390894"/>
    <lineage>
        <taxon>Eukaryota</taxon>
        <taxon>Fungi</taxon>
        <taxon>Dikarya</taxon>
        <taxon>Ascomycota</taxon>
        <taxon>Pezizomycotina</taxon>
        <taxon>Dothideomycetes</taxon>
        <taxon>Pleosporomycetidae</taxon>
        <taxon>Mytilinidiales</taxon>
        <taxon>Mytilinidiaceae</taxon>
        <taxon>Lophium</taxon>
    </lineage>
</organism>
<dbReference type="Pfam" id="PF16487">
    <property type="entry name" value="ArgoMid"/>
    <property type="match status" value="1"/>
</dbReference>
<dbReference type="EMBL" id="MU004182">
    <property type="protein sequence ID" value="KAF2501634.1"/>
    <property type="molecule type" value="Genomic_DNA"/>
</dbReference>
<dbReference type="SUPFAM" id="SSF53098">
    <property type="entry name" value="Ribonuclease H-like"/>
    <property type="match status" value="1"/>
</dbReference>
<dbReference type="CDD" id="cd02846">
    <property type="entry name" value="PAZ_argonaute_like"/>
    <property type="match status" value="1"/>
</dbReference>
<evidence type="ECO:0000256" key="1">
    <source>
        <dbReference type="SAM" id="MobiDB-lite"/>
    </source>
</evidence>
<feature type="region of interest" description="Disordered" evidence="1">
    <location>
        <begin position="883"/>
        <end position="924"/>
    </location>
</feature>
<dbReference type="PANTHER" id="PTHR22891">
    <property type="entry name" value="EUKARYOTIC TRANSLATION INITIATION FACTOR 2C"/>
    <property type="match status" value="1"/>
</dbReference>
<protein>
    <submittedName>
        <fullName evidence="3">Piwi-domain-containing protein</fullName>
    </submittedName>
</protein>
<gene>
    <name evidence="3" type="ORF">BU16DRAFT_613494</name>
</gene>
<dbReference type="SUPFAM" id="SSF101690">
    <property type="entry name" value="PAZ domain"/>
    <property type="match status" value="1"/>
</dbReference>
<dbReference type="InterPro" id="IPR032472">
    <property type="entry name" value="ArgoL2"/>
</dbReference>
<feature type="domain" description="Piwi" evidence="2">
    <location>
        <begin position="575"/>
        <end position="886"/>
    </location>
</feature>
<dbReference type="Gene3D" id="3.30.420.10">
    <property type="entry name" value="Ribonuclease H-like superfamily/Ribonuclease H"/>
    <property type="match status" value="1"/>
</dbReference>
<dbReference type="Gene3D" id="2.170.260.10">
    <property type="entry name" value="paz domain"/>
    <property type="match status" value="1"/>
</dbReference>
<dbReference type="InterPro" id="IPR003100">
    <property type="entry name" value="PAZ_dom"/>
</dbReference>
<dbReference type="Pfam" id="PF02171">
    <property type="entry name" value="Piwi"/>
    <property type="match status" value="1"/>
</dbReference>
<reference evidence="3" key="1">
    <citation type="journal article" date="2020" name="Stud. Mycol.">
        <title>101 Dothideomycetes genomes: a test case for predicting lifestyles and emergence of pathogens.</title>
        <authorList>
            <person name="Haridas S."/>
            <person name="Albert R."/>
            <person name="Binder M."/>
            <person name="Bloem J."/>
            <person name="Labutti K."/>
            <person name="Salamov A."/>
            <person name="Andreopoulos B."/>
            <person name="Baker S."/>
            <person name="Barry K."/>
            <person name="Bills G."/>
            <person name="Bluhm B."/>
            <person name="Cannon C."/>
            <person name="Castanera R."/>
            <person name="Culley D."/>
            <person name="Daum C."/>
            <person name="Ezra D."/>
            <person name="Gonzalez J."/>
            <person name="Henrissat B."/>
            <person name="Kuo A."/>
            <person name="Liang C."/>
            <person name="Lipzen A."/>
            <person name="Lutzoni F."/>
            <person name="Magnuson J."/>
            <person name="Mondo S."/>
            <person name="Nolan M."/>
            <person name="Ohm R."/>
            <person name="Pangilinan J."/>
            <person name="Park H.-J."/>
            <person name="Ramirez L."/>
            <person name="Alfaro M."/>
            <person name="Sun H."/>
            <person name="Tritt A."/>
            <person name="Yoshinaga Y."/>
            <person name="Zwiers L.-H."/>
            <person name="Turgeon B."/>
            <person name="Goodwin S."/>
            <person name="Spatafora J."/>
            <person name="Crous P."/>
            <person name="Grigoriev I."/>
        </authorList>
    </citation>
    <scope>NUCLEOTIDE SEQUENCE</scope>
    <source>
        <strain evidence="3">CBS 269.34</strain>
    </source>
</reference>
<dbReference type="SMART" id="SM00950">
    <property type="entry name" value="Piwi"/>
    <property type="match status" value="1"/>
</dbReference>
<dbReference type="Pfam" id="PF16486">
    <property type="entry name" value="ArgoN"/>
    <property type="match status" value="1"/>
</dbReference>
<dbReference type="InterPro" id="IPR032473">
    <property type="entry name" value="Argonaute_Mid_dom"/>
</dbReference>